<evidence type="ECO:0000259" key="3">
    <source>
        <dbReference type="PROSITE" id="PS00745"/>
    </source>
</evidence>
<feature type="domain" description="Prokaryotic-type class I peptide chain release factors" evidence="3">
    <location>
        <begin position="7"/>
        <end position="23"/>
    </location>
</feature>
<dbReference type="EMBL" id="MHST01000006">
    <property type="protein sequence ID" value="OHA49626.1"/>
    <property type="molecule type" value="Genomic_DNA"/>
</dbReference>
<dbReference type="GO" id="GO:0072344">
    <property type="term" value="P:rescue of stalled ribosome"/>
    <property type="evidence" value="ECO:0007669"/>
    <property type="project" value="TreeGrafter"/>
</dbReference>
<dbReference type="Gene3D" id="3.30.160.20">
    <property type="match status" value="1"/>
</dbReference>
<sequence>MRKDRFRSGGKGGQNVNKVETGVRLRATIVDPELLAALRERFPGSVTDAGELLIAVTAERSQAQNLRTAYERLAEKLAIAREKPEPRVPTKPPRAAKERRLEEKRRRGEAKELRKPQREW</sequence>
<dbReference type="GO" id="GO:0004045">
    <property type="term" value="F:peptidyl-tRNA hydrolase activity"/>
    <property type="evidence" value="ECO:0007669"/>
    <property type="project" value="TreeGrafter"/>
</dbReference>
<feature type="region of interest" description="Disordered" evidence="2">
    <location>
        <begin position="81"/>
        <end position="120"/>
    </location>
</feature>
<proteinExistence type="inferred from homology"/>
<gene>
    <name evidence="4" type="ORF">A2682_03250</name>
</gene>
<accession>A0A1G2PMS9</accession>
<dbReference type="STRING" id="1802363.A2682_03250"/>
<dbReference type="PANTHER" id="PTHR47814:SF1">
    <property type="entry name" value="PEPTIDYL-TRNA HYDROLASE ARFB"/>
    <property type="match status" value="1"/>
</dbReference>
<feature type="compositionally biased region" description="Basic and acidic residues" evidence="2">
    <location>
        <begin position="95"/>
        <end position="120"/>
    </location>
</feature>
<evidence type="ECO:0000313" key="4">
    <source>
        <dbReference type="EMBL" id="OHA49626.1"/>
    </source>
</evidence>
<dbReference type="GO" id="GO:0043022">
    <property type="term" value="F:ribosome binding"/>
    <property type="evidence" value="ECO:0007669"/>
    <property type="project" value="TreeGrafter"/>
</dbReference>
<dbReference type="InterPro" id="IPR045853">
    <property type="entry name" value="Pep_chain_release_fac_I_sf"/>
</dbReference>
<dbReference type="Pfam" id="PF00472">
    <property type="entry name" value="RF-1"/>
    <property type="match status" value="1"/>
</dbReference>
<dbReference type="Proteomes" id="UP000178690">
    <property type="component" value="Unassembled WGS sequence"/>
</dbReference>
<evidence type="ECO:0000256" key="1">
    <source>
        <dbReference type="ARBA" id="ARBA00010835"/>
    </source>
</evidence>
<protein>
    <recommendedName>
        <fullName evidence="3">Prokaryotic-type class I peptide chain release factors domain-containing protein</fullName>
    </recommendedName>
</protein>
<dbReference type="PROSITE" id="PS00745">
    <property type="entry name" value="RF_PROK_I"/>
    <property type="match status" value="1"/>
</dbReference>
<dbReference type="InterPro" id="IPR000352">
    <property type="entry name" value="Pep_chain_release_fac_I"/>
</dbReference>
<name>A0A1G2PMS9_TERXR</name>
<reference evidence="4 5" key="1">
    <citation type="journal article" date="2016" name="Nat. Commun.">
        <title>Thousands of microbial genomes shed light on interconnected biogeochemical processes in an aquifer system.</title>
        <authorList>
            <person name="Anantharaman K."/>
            <person name="Brown C.T."/>
            <person name="Hug L.A."/>
            <person name="Sharon I."/>
            <person name="Castelle C.J."/>
            <person name="Probst A.J."/>
            <person name="Thomas B.C."/>
            <person name="Singh A."/>
            <person name="Wilkins M.J."/>
            <person name="Karaoz U."/>
            <person name="Brodie E.L."/>
            <person name="Williams K.H."/>
            <person name="Hubbard S.S."/>
            <person name="Banfield J.F."/>
        </authorList>
    </citation>
    <scope>NUCLEOTIDE SEQUENCE [LARGE SCALE GENOMIC DNA]</scope>
    <source>
        <strain evidence="5">RIFCSPHIGHO2_01_FULL_58_15</strain>
    </source>
</reference>
<dbReference type="GO" id="GO:0003747">
    <property type="term" value="F:translation release factor activity"/>
    <property type="evidence" value="ECO:0007669"/>
    <property type="project" value="InterPro"/>
</dbReference>
<dbReference type="PANTHER" id="PTHR47814">
    <property type="entry name" value="PEPTIDYL-TRNA HYDROLASE ARFB"/>
    <property type="match status" value="1"/>
</dbReference>
<organism evidence="4 5">
    <name type="scientific">Terrybacteria sp. (strain RIFCSPHIGHO2_01_FULL_58_15)</name>
    <dbReference type="NCBI Taxonomy" id="1802363"/>
    <lineage>
        <taxon>Bacteria</taxon>
        <taxon>Candidatus Terryibacteriota</taxon>
    </lineage>
</organism>
<evidence type="ECO:0000313" key="5">
    <source>
        <dbReference type="Proteomes" id="UP000178690"/>
    </source>
</evidence>
<dbReference type="SUPFAM" id="SSF75620">
    <property type="entry name" value="Release factor"/>
    <property type="match status" value="1"/>
</dbReference>
<comment type="caution">
    <text evidence="4">The sequence shown here is derived from an EMBL/GenBank/DDBJ whole genome shotgun (WGS) entry which is preliminary data.</text>
</comment>
<evidence type="ECO:0000256" key="2">
    <source>
        <dbReference type="SAM" id="MobiDB-lite"/>
    </source>
</evidence>
<comment type="similarity">
    <text evidence="1">Belongs to the prokaryotic/mitochondrial release factor family.</text>
</comment>
<dbReference type="AlphaFoldDB" id="A0A1G2PMS9"/>